<sequence>MSLAIHRGFLVTYSDGSQAFALNAERVHDRLHAGWELTEMVFDIADPPLPLLM</sequence>
<accession>A0A7G8LIR4</accession>
<organism evidence="1 2">
    <name type="scientific">Gordonia phage Rabbitrun</name>
    <dbReference type="NCBI Taxonomy" id="2762280"/>
    <lineage>
        <taxon>Viruses</taxon>
        <taxon>Duplodnaviria</taxon>
        <taxon>Heunggongvirae</taxon>
        <taxon>Uroviricota</taxon>
        <taxon>Caudoviricetes</taxon>
        <taxon>Deeyouvirinae</taxon>
        <taxon>Nevillevirus</taxon>
        <taxon>Nevillevirus rabbitrun</taxon>
    </lineage>
</organism>
<proteinExistence type="predicted"/>
<dbReference type="GeneID" id="70080742"/>
<keyword evidence="2" id="KW-1185">Reference proteome</keyword>
<evidence type="ECO:0000313" key="2">
    <source>
        <dbReference type="Proteomes" id="UP000515957"/>
    </source>
</evidence>
<dbReference type="KEGG" id="vg:70080742"/>
<reference evidence="1 2" key="1">
    <citation type="submission" date="2020-06" db="EMBL/GenBank/DDBJ databases">
        <authorList>
            <person name="Herren C.D."/>
            <person name="Smith Caldas M."/>
            <person name="Brooke G.M."/>
            <person name="Cabrera L.J."/>
            <person name="Caudill C.B."/>
            <person name="Ewell K.O."/>
            <person name="Haas C.L."/>
            <person name="Shapland G.L."/>
            <person name="Sitek C.J."/>
            <person name="Thompson J.S."/>
            <person name="Pollenz R.S."/>
            <person name="Garlena R.A."/>
            <person name="Russell D.A."/>
            <person name="Pope W.H."/>
            <person name="Jacobs-Sera D."/>
            <person name="Hatfull G.F."/>
        </authorList>
    </citation>
    <scope>NUCLEOTIDE SEQUENCE [LARGE SCALE GENOMIC DNA]</scope>
</reference>
<evidence type="ECO:0000313" key="1">
    <source>
        <dbReference type="EMBL" id="QNJ57136.1"/>
    </source>
</evidence>
<protein>
    <recommendedName>
        <fullName evidence="3">DUF1737 domain-containing protein</fullName>
    </recommendedName>
</protein>
<dbReference type="EMBL" id="MT658805">
    <property type="protein sequence ID" value="QNJ57136.1"/>
    <property type="molecule type" value="Genomic_DNA"/>
</dbReference>
<dbReference type="Proteomes" id="UP000515957">
    <property type="component" value="Segment"/>
</dbReference>
<evidence type="ECO:0008006" key="3">
    <source>
        <dbReference type="Google" id="ProtNLM"/>
    </source>
</evidence>
<gene>
    <name evidence="1" type="primary">97</name>
    <name evidence="1" type="ORF">SEA_RABBITRUN_97</name>
</gene>
<dbReference type="RefSeq" id="YP_010246210.1">
    <property type="nucleotide sequence ID" value="NC_060133.1"/>
</dbReference>
<name>A0A7G8LIR4_9CAUD</name>